<evidence type="ECO:0000256" key="5">
    <source>
        <dbReference type="ARBA" id="ARBA00023204"/>
    </source>
</evidence>
<dbReference type="InterPro" id="IPR017283">
    <property type="entry name" value="HchA"/>
</dbReference>
<protein>
    <submittedName>
        <fullName evidence="7">Protein deglycase HchA</fullName>
    </submittedName>
</protein>
<dbReference type="Gene3D" id="3.40.50.880">
    <property type="match status" value="1"/>
</dbReference>
<dbReference type="InterPro" id="IPR029062">
    <property type="entry name" value="Class_I_gatase-like"/>
</dbReference>
<dbReference type="InterPro" id="IPR050325">
    <property type="entry name" value="Prot/Nucl_acid_deglycase"/>
</dbReference>
<gene>
    <name evidence="7" type="primary">hchA</name>
    <name evidence="7" type="ORF">GCM10025862_06140</name>
</gene>
<sequence length="283" mass="30248">MFDSKKPTPDAAEYEAFFPSEFSLGQYVPPKSDFSGAVKNTVSEGPKKILAIMVDDRYLPVEGGKLFSTGNHPVETLLPLMHLSEAGYEIEIATPSGLMGKFELWAFPKKDDAVKEAFEKLLPQIRNPKNLSDVIANDLGDDSDYAAVFVPGGHGAMISLQNDDNVGAVLRWALDADRYIITLCHGPAALLAAGKNGESPFKGYSIAVFPDSLDAGANVEIGYLPGKLTWALGDALRGQGITLINDEMKGTVHADRKLLTGDSPLAANALGKLAVERLTGKTA</sequence>
<dbReference type="PIRSF" id="PIRSF037798">
    <property type="entry name" value="Chaperone_HchA"/>
    <property type="match status" value="1"/>
</dbReference>
<comment type="caution">
    <text evidence="7">The sequence shown here is derived from an EMBL/GenBank/DDBJ whole genome shotgun (WGS) entry which is preliminary data.</text>
</comment>
<evidence type="ECO:0000256" key="2">
    <source>
        <dbReference type="ARBA" id="ARBA00022763"/>
    </source>
</evidence>
<keyword evidence="5" id="KW-0234">DNA repair</keyword>
<dbReference type="PANTHER" id="PTHR48094:SF20">
    <property type="entry name" value="PROTEIN_NUCLEIC ACID DEGLYCASE 1"/>
    <property type="match status" value="1"/>
</dbReference>
<feature type="domain" description="DJ-1/PfpI" evidence="6">
    <location>
        <begin position="73"/>
        <end position="194"/>
    </location>
</feature>
<dbReference type="Proteomes" id="UP001157109">
    <property type="component" value="Unassembled WGS sequence"/>
</dbReference>
<dbReference type="InterPro" id="IPR002818">
    <property type="entry name" value="DJ-1/PfpI"/>
</dbReference>
<evidence type="ECO:0000313" key="7">
    <source>
        <dbReference type="EMBL" id="GMA18593.1"/>
    </source>
</evidence>
<evidence type="ECO:0000259" key="6">
    <source>
        <dbReference type="Pfam" id="PF01965"/>
    </source>
</evidence>
<dbReference type="SUPFAM" id="SSF52317">
    <property type="entry name" value="Class I glutamine amidotransferase-like"/>
    <property type="match status" value="1"/>
</dbReference>
<keyword evidence="8" id="KW-1185">Reference proteome</keyword>
<keyword evidence="2" id="KW-0227">DNA damage</keyword>
<dbReference type="PANTHER" id="PTHR48094">
    <property type="entry name" value="PROTEIN/NUCLEIC ACID DEGLYCASE DJ-1-RELATED"/>
    <property type="match status" value="1"/>
</dbReference>
<dbReference type="Pfam" id="PF01965">
    <property type="entry name" value="DJ-1_PfpI"/>
    <property type="match status" value="1"/>
</dbReference>
<accession>A0ABQ6HLQ0</accession>
<keyword evidence="4" id="KW-0346">Stress response</keyword>
<evidence type="ECO:0000313" key="8">
    <source>
        <dbReference type="Proteomes" id="UP001157109"/>
    </source>
</evidence>
<keyword evidence="3" id="KW-0378">Hydrolase</keyword>
<name>A0ABQ6HLQ0_9MICO</name>
<reference evidence="8" key="1">
    <citation type="journal article" date="2019" name="Int. J. Syst. Evol. Microbiol.">
        <title>The Global Catalogue of Microorganisms (GCM) 10K type strain sequencing project: providing services to taxonomists for standard genome sequencing and annotation.</title>
        <authorList>
            <consortium name="The Broad Institute Genomics Platform"/>
            <consortium name="The Broad Institute Genome Sequencing Center for Infectious Disease"/>
            <person name="Wu L."/>
            <person name="Ma J."/>
        </authorList>
    </citation>
    <scope>NUCLEOTIDE SEQUENCE [LARGE SCALE GENOMIC DNA]</scope>
    <source>
        <strain evidence="8">NBRC 105830</strain>
    </source>
</reference>
<dbReference type="RefSeq" id="WP_241444380.1">
    <property type="nucleotide sequence ID" value="NZ_BSUJ01000001.1"/>
</dbReference>
<evidence type="ECO:0000256" key="1">
    <source>
        <dbReference type="ARBA" id="ARBA00022490"/>
    </source>
</evidence>
<proteinExistence type="predicted"/>
<dbReference type="NCBIfam" id="NF003168">
    <property type="entry name" value="PRK04155.1"/>
    <property type="match status" value="1"/>
</dbReference>
<evidence type="ECO:0000256" key="3">
    <source>
        <dbReference type="ARBA" id="ARBA00022801"/>
    </source>
</evidence>
<organism evidence="7 8">
    <name type="scientific">Arsenicicoccus piscis</name>
    <dbReference type="NCBI Taxonomy" id="673954"/>
    <lineage>
        <taxon>Bacteria</taxon>
        <taxon>Bacillati</taxon>
        <taxon>Actinomycetota</taxon>
        <taxon>Actinomycetes</taxon>
        <taxon>Micrococcales</taxon>
        <taxon>Intrasporangiaceae</taxon>
        <taxon>Arsenicicoccus</taxon>
    </lineage>
</organism>
<dbReference type="EMBL" id="BSUJ01000001">
    <property type="protein sequence ID" value="GMA18593.1"/>
    <property type="molecule type" value="Genomic_DNA"/>
</dbReference>
<keyword evidence="1" id="KW-0963">Cytoplasm</keyword>
<evidence type="ECO:0000256" key="4">
    <source>
        <dbReference type="ARBA" id="ARBA00023016"/>
    </source>
</evidence>